<evidence type="ECO:0000313" key="3">
    <source>
        <dbReference type="Proteomes" id="UP000502136"/>
    </source>
</evidence>
<feature type="transmembrane region" description="Helical" evidence="1">
    <location>
        <begin position="80"/>
        <end position="102"/>
    </location>
</feature>
<proteinExistence type="predicted"/>
<protein>
    <submittedName>
        <fullName evidence="2">TIGR04086 family membrane protein</fullName>
    </submittedName>
</protein>
<accession>A0A6H2GZN1</accession>
<sequence length="129" mass="13035">MNPIKTVPKVRLGSPMMAGLVFAALWLALGALLMSLLLYAGGLHESSLPAWSLGVHGAAALCGGFTSGKRSGAKGWYHGGLLGLGYGLLVLLVSFLAADAGIGARTGILFLIVALAGAFGGMVGVNLRK</sequence>
<dbReference type="AlphaFoldDB" id="A0A6H2GZN1"/>
<dbReference type="Proteomes" id="UP000502136">
    <property type="component" value="Chromosome"/>
</dbReference>
<evidence type="ECO:0000313" key="2">
    <source>
        <dbReference type="EMBL" id="QJC52865.1"/>
    </source>
</evidence>
<keyword evidence="3" id="KW-1185">Reference proteome</keyword>
<gene>
    <name evidence="2" type="ORF">HGI30_15695</name>
</gene>
<dbReference type="InterPro" id="IPR023804">
    <property type="entry name" value="DUF3792_TM"/>
</dbReference>
<feature type="transmembrane region" description="Helical" evidence="1">
    <location>
        <begin position="50"/>
        <end position="68"/>
    </location>
</feature>
<dbReference type="Pfam" id="PF12670">
    <property type="entry name" value="DUF3792"/>
    <property type="match status" value="1"/>
</dbReference>
<keyword evidence="1" id="KW-1133">Transmembrane helix</keyword>
<dbReference type="EMBL" id="CP051428">
    <property type="protein sequence ID" value="QJC52865.1"/>
    <property type="molecule type" value="Genomic_DNA"/>
</dbReference>
<dbReference type="NCBIfam" id="TIGR04086">
    <property type="entry name" value="TIGR04086_membr"/>
    <property type="match status" value="1"/>
</dbReference>
<keyword evidence="1" id="KW-0472">Membrane</keyword>
<organism evidence="2 3">
    <name type="scientific">Paenibacillus albicereus</name>
    <dbReference type="NCBI Taxonomy" id="2726185"/>
    <lineage>
        <taxon>Bacteria</taxon>
        <taxon>Bacillati</taxon>
        <taxon>Bacillota</taxon>
        <taxon>Bacilli</taxon>
        <taxon>Bacillales</taxon>
        <taxon>Paenibacillaceae</taxon>
        <taxon>Paenibacillus</taxon>
    </lineage>
</organism>
<dbReference type="RefSeq" id="WP_168908416.1">
    <property type="nucleotide sequence ID" value="NZ_CP051428.1"/>
</dbReference>
<feature type="transmembrane region" description="Helical" evidence="1">
    <location>
        <begin position="108"/>
        <end position="127"/>
    </location>
</feature>
<dbReference type="KEGG" id="palr:HGI30_15695"/>
<evidence type="ECO:0000256" key="1">
    <source>
        <dbReference type="SAM" id="Phobius"/>
    </source>
</evidence>
<keyword evidence="1" id="KW-0812">Transmembrane</keyword>
<name>A0A6H2GZN1_9BACL</name>
<reference evidence="2 3" key="1">
    <citation type="submission" date="2020-04" db="EMBL/GenBank/DDBJ databases">
        <title>Novel Paenibacillus strain UniB2 isolated from commercial digestive syrup.</title>
        <authorList>
            <person name="Thorat V."/>
            <person name="Kirdat K."/>
            <person name="Tiwarekar B."/>
            <person name="Yadav A."/>
        </authorList>
    </citation>
    <scope>NUCLEOTIDE SEQUENCE [LARGE SCALE GENOMIC DNA]</scope>
    <source>
        <strain evidence="2 3">UniB2</strain>
    </source>
</reference>